<evidence type="ECO:0000256" key="4">
    <source>
        <dbReference type="ARBA" id="ARBA00022475"/>
    </source>
</evidence>
<dbReference type="Pfam" id="PF00005">
    <property type="entry name" value="ABC_tran"/>
    <property type="match status" value="1"/>
</dbReference>
<feature type="region of interest" description="Disordered" evidence="7">
    <location>
        <begin position="1"/>
        <end position="23"/>
    </location>
</feature>
<keyword evidence="4" id="KW-0472">Membrane</keyword>
<keyword evidence="2" id="KW-0813">Transport</keyword>
<dbReference type="InterPro" id="IPR003439">
    <property type="entry name" value="ABC_transporter-like_ATP-bd"/>
</dbReference>
<comment type="similarity">
    <text evidence="1">Belongs to the ABC transporter superfamily.</text>
</comment>
<keyword evidence="3" id="KW-0536">Nodulation</keyword>
<sequence length="262" mass="28007">MLVGNSSNGPADSPGGSPASIDVQHVHKGYGRGARRVQALSDVSFQAMPGQITALLGPNGAGKTTLLRLLAGLQLPDAGQLSLAGLPVQQARHLLGFYSEGCGLYPRLTARENMRYFGRLHGMTDTQIAARIQQLSEPLDLLRLLDRPIGPCSLGERMRVALARALIHDPAIIILDEPTNGLDLASVRRLRRYLRYLVSGEGGNKCLLFSSHVMHEVAKLADEVVLIAQGRVADSGSVPELCARAHAPDLEEAFVTLTGQPG</sequence>
<dbReference type="PANTHER" id="PTHR42711">
    <property type="entry name" value="ABC TRANSPORTER ATP-BINDING PROTEIN"/>
    <property type="match status" value="1"/>
</dbReference>
<evidence type="ECO:0000256" key="3">
    <source>
        <dbReference type="ARBA" id="ARBA00022458"/>
    </source>
</evidence>
<evidence type="ECO:0000256" key="5">
    <source>
        <dbReference type="ARBA" id="ARBA00022741"/>
    </source>
</evidence>
<keyword evidence="5" id="KW-0547">Nucleotide-binding</keyword>
<evidence type="ECO:0000313" key="9">
    <source>
        <dbReference type="EMBL" id="ROH85381.1"/>
    </source>
</evidence>
<organism evidence="9 10">
    <name type="scientific">Pseudomethylobacillus aquaticus</name>
    <dbReference type="NCBI Taxonomy" id="2676064"/>
    <lineage>
        <taxon>Bacteria</taxon>
        <taxon>Pseudomonadati</taxon>
        <taxon>Pseudomonadota</taxon>
        <taxon>Betaproteobacteria</taxon>
        <taxon>Nitrosomonadales</taxon>
        <taxon>Methylophilaceae</taxon>
        <taxon>Pseudomethylobacillus</taxon>
    </lineage>
</organism>
<dbReference type="AlphaFoldDB" id="A0A3N0UYQ1"/>
<dbReference type="PANTHER" id="PTHR42711:SF5">
    <property type="entry name" value="ABC TRANSPORTER ATP-BINDING PROTEIN NATA"/>
    <property type="match status" value="1"/>
</dbReference>
<gene>
    <name evidence="9" type="ORF">ED236_10760</name>
</gene>
<dbReference type="Proteomes" id="UP000275137">
    <property type="component" value="Unassembled WGS sequence"/>
</dbReference>
<dbReference type="GO" id="GO:0005524">
    <property type="term" value="F:ATP binding"/>
    <property type="evidence" value="ECO:0007669"/>
    <property type="project" value="UniProtKB-KW"/>
</dbReference>
<dbReference type="PROSITE" id="PS50893">
    <property type="entry name" value="ABC_TRANSPORTER_2"/>
    <property type="match status" value="1"/>
</dbReference>
<evidence type="ECO:0000313" key="10">
    <source>
        <dbReference type="Proteomes" id="UP000275137"/>
    </source>
</evidence>
<dbReference type="InterPro" id="IPR050763">
    <property type="entry name" value="ABC_transporter_ATP-binding"/>
</dbReference>
<accession>A0A3N0UYQ1</accession>
<evidence type="ECO:0000256" key="1">
    <source>
        <dbReference type="ARBA" id="ARBA00005417"/>
    </source>
</evidence>
<dbReference type="InterPro" id="IPR027417">
    <property type="entry name" value="P-loop_NTPase"/>
</dbReference>
<dbReference type="InterPro" id="IPR017871">
    <property type="entry name" value="ABC_transporter-like_CS"/>
</dbReference>
<evidence type="ECO:0000256" key="6">
    <source>
        <dbReference type="ARBA" id="ARBA00022840"/>
    </source>
</evidence>
<name>A0A3N0UYQ1_9PROT</name>
<keyword evidence="10" id="KW-1185">Reference proteome</keyword>
<dbReference type="GO" id="GO:0016887">
    <property type="term" value="F:ATP hydrolysis activity"/>
    <property type="evidence" value="ECO:0007669"/>
    <property type="project" value="InterPro"/>
</dbReference>
<dbReference type="InterPro" id="IPR003593">
    <property type="entry name" value="AAA+_ATPase"/>
</dbReference>
<feature type="domain" description="ABC transporter" evidence="8">
    <location>
        <begin position="21"/>
        <end position="254"/>
    </location>
</feature>
<proteinExistence type="inferred from homology"/>
<dbReference type="EMBL" id="RJVP01000006">
    <property type="protein sequence ID" value="ROH85381.1"/>
    <property type="molecule type" value="Genomic_DNA"/>
</dbReference>
<dbReference type="PROSITE" id="PS00211">
    <property type="entry name" value="ABC_TRANSPORTER_1"/>
    <property type="match status" value="1"/>
</dbReference>
<evidence type="ECO:0000256" key="2">
    <source>
        <dbReference type="ARBA" id="ARBA00022448"/>
    </source>
</evidence>
<keyword evidence="6 9" id="KW-0067">ATP-binding</keyword>
<dbReference type="SMART" id="SM00382">
    <property type="entry name" value="AAA"/>
    <property type="match status" value="1"/>
</dbReference>
<feature type="compositionally biased region" description="Polar residues" evidence="7">
    <location>
        <begin position="1"/>
        <end position="10"/>
    </location>
</feature>
<protein>
    <submittedName>
        <fullName evidence="9">ATP-binding cassette domain-containing protein</fullName>
    </submittedName>
</protein>
<dbReference type="SUPFAM" id="SSF52540">
    <property type="entry name" value="P-loop containing nucleoside triphosphate hydrolases"/>
    <property type="match status" value="1"/>
</dbReference>
<evidence type="ECO:0000256" key="7">
    <source>
        <dbReference type="SAM" id="MobiDB-lite"/>
    </source>
</evidence>
<keyword evidence="4" id="KW-1003">Cell membrane</keyword>
<dbReference type="Gene3D" id="3.40.50.300">
    <property type="entry name" value="P-loop containing nucleotide triphosphate hydrolases"/>
    <property type="match status" value="1"/>
</dbReference>
<evidence type="ECO:0000259" key="8">
    <source>
        <dbReference type="PROSITE" id="PS50893"/>
    </source>
</evidence>
<comment type="caution">
    <text evidence="9">The sequence shown here is derived from an EMBL/GenBank/DDBJ whole genome shotgun (WGS) entry which is preliminary data.</text>
</comment>
<reference evidence="9 10" key="1">
    <citation type="submission" date="2018-10" db="EMBL/GenBank/DDBJ databases">
        <authorList>
            <person name="Chen W.-M."/>
        </authorList>
    </citation>
    <scope>NUCLEOTIDE SEQUENCE [LARGE SCALE GENOMIC DNA]</scope>
    <source>
        <strain evidence="9 10">H-5</strain>
    </source>
</reference>